<dbReference type="AlphaFoldDB" id="A0A161PMU8"/>
<evidence type="ECO:0000313" key="3">
    <source>
        <dbReference type="Proteomes" id="UP000075799"/>
    </source>
</evidence>
<dbReference type="EMBL" id="LUKD01000001">
    <property type="protein sequence ID" value="KYG67725.1"/>
    <property type="molecule type" value="Genomic_DNA"/>
</dbReference>
<gene>
    <name evidence="2" type="ORF">AZI87_00105</name>
</gene>
<name>A0A161PMU8_BDEBC</name>
<comment type="caution">
    <text evidence="2">The sequence shown here is derived from an EMBL/GenBank/DDBJ whole genome shotgun (WGS) entry which is preliminary data.</text>
</comment>
<accession>A0A161PMU8</accession>
<feature type="region of interest" description="Disordered" evidence="1">
    <location>
        <begin position="39"/>
        <end position="60"/>
    </location>
</feature>
<evidence type="ECO:0000256" key="1">
    <source>
        <dbReference type="SAM" id="MobiDB-lite"/>
    </source>
</evidence>
<reference evidence="2 3" key="1">
    <citation type="submission" date="2016-03" db="EMBL/GenBank/DDBJ databases">
        <authorList>
            <person name="Ploux O."/>
        </authorList>
    </citation>
    <scope>NUCLEOTIDE SEQUENCE [LARGE SCALE GENOMIC DNA]</scope>
    <source>
        <strain evidence="2 3">EC13</strain>
    </source>
</reference>
<protein>
    <submittedName>
        <fullName evidence="2">Uncharacterized protein</fullName>
    </submittedName>
</protein>
<feature type="compositionally biased region" description="Polar residues" evidence="1">
    <location>
        <begin position="51"/>
        <end position="60"/>
    </location>
</feature>
<dbReference type="Proteomes" id="UP000075799">
    <property type="component" value="Unassembled WGS sequence"/>
</dbReference>
<evidence type="ECO:0000313" key="2">
    <source>
        <dbReference type="EMBL" id="KYG67725.1"/>
    </source>
</evidence>
<sequence length="100" mass="10872">MDLVRSEAFGGAGCANRANARRRLSHDGVPREETIAIKPSHKGKAVARSDSGPTKNRLTKNASKREFVLERLTNDQTPSTHWLTPLQASSNQSTLIGASF</sequence>
<proteinExistence type="predicted"/>
<organism evidence="2 3">
    <name type="scientific">Bdellovibrio bacteriovorus</name>
    <dbReference type="NCBI Taxonomy" id="959"/>
    <lineage>
        <taxon>Bacteria</taxon>
        <taxon>Pseudomonadati</taxon>
        <taxon>Bdellovibrionota</taxon>
        <taxon>Bdellovibrionia</taxon>
        <taxon>Bdellovibrionales</taxon>
        <taxon>Pseudobdellovibrionaceae</taxon>
        <taxon>Bdellovibrio</taxon>
    </lineage>
</organism>
<feature type="region of interest" description="Disordered" evidence="1">
    <location>
        <begin position="75"/>
        <end position="100"/>
    </location>
</feature>